<dbReference type="AlphaFoldDB" id="A0A5D3WM20"/>
<keyword evidence="4" id="KW-1185">Reference proteome</keyword>
<dbReference type="Proteomes" id="UP000324159">
    <property type="component" value="Unassembled WGS sequence"/>
</dbReference>
<dbReference type="InterPro" id="IPR058840">
    <property type="entry name" value="AAA_SelU"/>
</dbReference>
<dbReference type="PANTHER" id="PTHR30401">
    <property type="entry name" value="TRNA 2-SELENOURIDINE SYNTHASE"/>
    <property type="match status" value="1"/>
</dbReference>
<organism evidence="3 4">
    <name type="scientific">Geothermobacter ehrlichii</name>
    <dbReference type="NCBI Taxonomy" id="213224"/>
    <lineage>
        <taxon>Bacteria</taxon>
        <taxon>Pseudomonadati</taxon>
        <taxon>Thermodesulfobacteriota</taxon>
        <taxon>Desulfuromonadia</taxon>
        <taxon>Desulfuromonadales</taxon>
        <taxon>Geothermobacteraceae</taxon>
        <taxon>Geothermobacter</taxon>
    </lineage>
</organism>
<dbReference type="RefSeq" id="WP_148895917.1">
    <property type="nucleotide sequence ID" value="NZ_VNIB01000006.1"/>
</dbReference>
<reference evidence="3 4" key="1">
    <citation type="submission" date="2019-07" db="EMBL/GenBank/DDBJ databases">
        <title>Genomic Encyclopedia of Type Strains, Phase IV (KMG-IV): sequencing the most valuable type-strain genomes for metagenomic binning, comparative biology and taxonomic classification.</title>
        <authorList>
            <person name="Goeker M."/>
        </authorList>
    </citation>
    <scope>NUCLEOTIDE SEQUENCE [LARGE SCALE GENOMIC DNA]</scope>
    <source>
        <strain evidence="3 4">SS015</strain>
    </source>
</reference>
<accession>A0A5D3WM20</accession>
<dbReference type="PROSITE" id="PS50206">
    <property type="entry name" value="RHODANESE_3"/>
    <property type="match status" value="1"/>
</dbReference>
<feature type="domain" description="Rhodanese" evidence="2">
    <location>
        <begin position="17"/>
        <end position="137"/>
    </location>
</feature>
<dbReference type="EMBL" id="VNIB01000006">
    <property type="protein sequence ID" value="TYO98549.1"/>
    <property type="molecule type" value="Genomic_DNA"/>
</dbReference>
<dbReference type="NCBIfam" id="NF008750">
    <property type="entry name" value="PRK11784.1-2"/>
    <property type="match status" value="1"/>
</dbReference>
<dbReference type="Pfam" id="PF00581">
    <property type="entry name" value="Rhodanese"/>
    <property type="match status" value="1"/>
</dbReference>
<dbReference type="GO" id="GO:0043828">
    <property type="term" value="F:tRNA 2-selenouridine synthase activity"/>
    <property type="evidence" value="ECO:0007669"/>
    <property type="project" value="InterPro"/>
</dbReference>
<dbReference type="SUPFAM" id="SSF52821">
    <property type="entry name" value="Rhodanese/Cell cycle control phosphatase"/>
    <property type="match status" value="1"/>
</dbReference>
<gene>
    <name evidence="3" type="ORF">EDC39_106153</name>
</gene>
<dbReference type="SMART" id="SM00450">
    <property type="entry name" value="RHOD"/>
    <property type="match status" value="1"/>
</dbReference>
<keyword evidence="1" id="KW-0711">Selenium</keyword>
<proteinExistence type="predicted"/>
<dbReference type="InterPro" id="IPR036873">
    <property type="entry name" value="Rhodanese-like_dom_sf"/>
</dbReference>
<dbReference type="NCBIfam" id="NF008752">
    <property type="entry name" value="PRK11784.1-4"/>
    <property type="match status" value="1"/>
</dbReference>
<evidence type="ECO:0000313" key="4">
    <source>
        <dbReference type="Proteomes" id="UP000324159"/>
    </source>
</evidence>
<comment type="caution">
    <text evidence="3">The sequence shown here is derived from an EMBL/GenBank/DDBJ whole genome shotgun (WGS) entry which is preliminary data.</text>
</comment>
<dbReference type="NCBIfam" id="TIGR03167">
    <property type="entry name" value="tRNA_sel_U_synt"/>
    <property type="match status" value="1"/>
</dbReference>
<dbReference type="PANTHER" id="PTHR30401:SF0">
    <property type="entry name" value="TRNA 2-SELENOURIDINE SYNTHASE"/>
    <property type="match status" value="1"/>
</dbReference>
<dbReference type="GO" id="GO:0002098">
    <property type="term" value="P:tRNA wobble uridine modification"/>
    <property type="evidence" value="ECO:0007669"/>
    <property type="project" value="InterPro"/>
</dbReference>
<dbReference type="OrthoDB" id="285281at2"/>
<dbReference type="SUPFAM" id="SSF52540">
    <property type="entry name" value="P-loop containing nucleoside triphosphate hydrolases"/>
    <property type="match status" value="1"/>
</dbReference>
<dbReference type="InterPro" id="IPR017582">
    <property type="entry name" value="SelU"/>
</dbReference>
<dbReference type="Pfam" id="PF26341">
    <property type="entry name" value="AAA_SelU"/>
    <property type="match status" value="1"/>
</dbReference>
<evidence type="ECO:0000259" key="2">
    <source>
        <dbReference type="PROSITE" id="PS50206"/>
    </source>
</evidence>
<name>A0A5D3WM20_9BACT</name>
<dbReference type="InterPro" id="IPR001763">
    <property type="entry name" value="Rhodanese-like_dom"/>
</dbReference>
<sequence length="363" mass="40525">MSVPETIISLDKALELREQGCLLVDARSPSEYAEATIPGAVSVPLFDDEERHRVGLCYKQQGRRQARRLGVELVSPKIPAMIAAVEAALRDARPPVVVFCWRGGMRSQALTTFLNLAGIPARQLAGGHKAFRKHVCRFFEQGSWGRLLVLRGLTGVGKTRMLKRLAEQGYPVLDLEGLANHRGSAFGALGLPKQPSQKMFESLLWDRLRRIPPDGYVLTEGESRHIGRLILPERLFQALQDEVSLWVEAPLERRIDIILDDYPARDQLRETFVPPILALKPVLGGKRTQELLSWLEQGRWRELVGALMTEYYDPRYLHTLPQRRLTIEATTEEAGLAALKRAIDSLLASPPGVMPPVPAGEDG</sequence>
<dbReference type="InterPro" id="IPR027417">
    <property type="entry name" value="P-loop_NTPase"/>
</dbReference>
<protein>
    <submittedName>
        <fullName evidence="3">tRNA 2-selenouridine synthase</fullName>
    </submittedName>
</protein>
<evidence type="ECO:0000313" key="3">
    <source>
        <dbReference type="EMBL" id="TYO98549.1"/>
    </source>
</evidence>
<evidence type="ECO:0000256" key="1">
    <source>
        <dbReference type="ARBA" id="ARBA00023266"/>
    </source>
</evidence>
<dbReference type="Gene3D" id="3.40.250.10">
    <property type="entry name" value="Rhodanese-like domain"/>
    <property type="match status" value="1"/>
</dbReference>